<dbReference type="SUPFAM" id="SSF55073">
    <property type="entry name" value="Nucleotide cyclase"/>
    <property type="match status" value="1"/>
</dbReference>
<keyword evidence="4" id="KW-0547">Nucleotide-binding</keyword>
<comment type="caution">
    <text evidence="12">The sequence shown here is derived from an EMBL/GenBank/DDBJ whole genome shotgun (WGS) entry which is preliminary data.</text>
</comment>
<feature type="coiled-coil region" evidence="9">
    <location>
        <begin position="409"/>
        <end position="443"/>
    </location>
</feature>
<protein>
    <recommendedName>
        <fullName evidence="2">guanylate cyclase</fullName>
        <ecNumber evidence="2">4.6.1.2</ecNumber>
    </recommendedName>
</protein>
<comment type="similarity">
    <text evidence="8">Belongs to the adenylyl cyclase class-4/guanylyl cyclase family.</text>
</comment>
<evidence type="ECO:0000256" key="5">
    <source>
        <dbReference type="ARBA" id="ARBA00023134"/>
    </source>
</evidence>
<evidence type="ECO:0000259" key="11">
    <source>
        <dbReference type="PROSITE" id="PS50125"/>
    </source>
</evidence>
<dbReference type="GO" id="GO:0008074">
    <property type="term" value="C:guanylate cyclase complex, soluble"/>
    <property type="evidence" value="ECO:0007669"/>
    <property type="project" value="TreeGrafter"/>
</dbReference>
<evidence type="ECO:0000256" key="4">
    <source>
        <dbReference type="ARBA" id="ARBA00022741"/>
    </source>
</evidence>
<reference evidence="12" key="1">
    <citation type="submission" date="2021-10" db="EMBL/GenBank/DDBJ databases">
        <title>Tropical sea cucumber genome reveals ecological adaptation and Cuvierian tubules defense mechanism.</title>
        <authorList>
            <person name="Chen T."/>
        </authorList>
    </citation>
    <scope>NUCLEOTIDE SEQUENCE</scope>
    <source>
        <strain evidence="12">Nanhai2018</strain>
        <tissue evidence="12">Muscle</tissue>
    </source>
</reference>
<dbReference type="PROSITE" id="PS00452">
    <property type="entry name" value="GUANYLATE_CYCLASE_1"/>
    <property type="match status" value="1"/>
</dbReference>
<evidence type="ECO:0000256" key="9">
    <source>
        <dbReference type="SAM" id="Coils"/>
    </source>
</evidence>
<sequence length="747" mass="85351">MYGIINSHLKEAIIQMFGEEKWGQIWFDHYPNIFNPFENYDDEPTFQLIDTATNVLGLSRDDIWQLFGVHWVVWCMSAGYDTLFRTLGRTLEDFLGNLDYLHSAYMKTMYPEMVVPSFRVEKLTDGDVLLHYYSNRRGICGYVSGSVRGVARIIFNTEIEVSLLNTPVDKSTDYSTTKEHYVFLVHYVAYNLPPLGKMGFISEEEWMPIFEASKGAFRKCHENGFVNDFTEIQLKGVPRSNNLLKSSTPSPTPSCTGFQQPSPVEDMNVLLVDKTTFCESFPYHVVFDSRMVIRQGGNKLKAFCSDEHIENTSMSAIFDLVHPEIKLSCENIKKFQEVIFMLNLKPEKMKNTARGLSICLRGQMVWMRQQQLFMFLCSPHLTSLRDLTDRGMHFSDIAPHDITRDLILFNQQRIAEMELSRQLEEKKEELRLLMADLRLEKQKTDSLLYSMLPEEIANDLREGRTTEAGEFNEVTILFSDIVGFTDICSRCKPMKVVHMLNAIYSKFDELTNVHNVYKVETIGDAYMVVGGLPVPSESHAVRVAEFGLSQLRAIKTLKSPDTSEPLSIRVGIHTGPVVAGVVGSKMPRYCLFGDTVNTASRMESHGLPGKIHVSEEVLKHLKSMGFVCQYRGIIKVKGKGEMPTYFILEKRESVDELIIIKDEQTEEPKEKEFVFKESVVSRDYIIRHDRNPQVVVSGEKSPDRNDTFEPRHHTESDEEGTPSIQTTIHIKTPPTYTTKTSSVCIVL</sequence>
<accession>A0A9Q1H6A2</accession>
<feature type="region of interest" description="Disordered" evidence="10">
    <location>
        <begin position="693"/>
        <end position="722"/>
    </location>
</feature>
<dbReference type="AlphaFoldDB" id="A0A9Q1H6A2"/>
<evidence type="ECO:0000256" key="8">
    <source>
        <dbReference type="RuleBase" id="RU000405"/>
    </source>
</evidence>
<evidence type="ECO:0000313" key="12">
    <source>
        <dbReference type="EMBL" id="KAJ8034769.1"/>
    </source>
</evidence>
<keyword evidence="3" id="KW-0963">Cytoplasm</keyword>
<dbReference type="GO" id="GO:0020037">
    <property type="term" value="F:heme binding"/>
    <property type="evidence" value="ECO:0007669"/>
    <property type="project" value="InterPro"/>
</dbReference>
<dbReference type="InterPro" id="IPR024096">
    <property type="entry name" value="NO_sig/Golgi_transp_ligand-bd"/>
</dbReference>
<evidence type="ECO:0000256" key="3">
    <source>
        <dbReference type="ARBA" id="ARBA00022490"/>
    </source>
</evidence>
<dbReference type="FunFam" id="3.30.70.1230:FF:000007">
    <property type="entry name" value="Guanylate cyclase soluble subunit alpha-3"/>
    <property type="match status" value="1"/>
</dbReference>
<dbReference type="EMBL" id="JAIZAY010000010">
    <property type="protein sequence ID" value="KAJ8034769.1"/>
    <property type="molecule type" value="Genomic_DNA"/>
</dbReference>
<dbReference type="InterPro" id="IPR001054">
    <property type="entry name" value="A/G_cyclase"/>
</dbReference>
<dbReference type="Proteomes" id="UP001152320">
    <property type="component" value="Chromosome 10"/>
</dbReference>
<proteinExistence type="inferred from homology"/>
<dbReference type="Gene3D" id="3.90.1520.10">
    <property type="entry name" value="H-NOX domain"/>
    <property type="match status" value="1"/>
</dbReference>
<dbReference type="InterPro" id="IPR011645">
    <property type="entry name" value="HNOB_dom_associated"/>
</dbReference>
<dbReference type="OrthoDB" id="6127067at2759"/>
<organism evidence="12 13">
    <name type="scientific">Holothuria leucospilota</name>
    <name type="common">Black long sea cucumber</name>
    <name type="synonym">Mertensiothuria leucospilota</name>
    <dbReference type="NCBI Taxonomy" id="206669"/>
    <lineage>
        <taxon>Eukaryota</taxon>
        <taxon>Metazoa</taxon>
        <taxon>Echinodermata</taxon>
        <taxon>Eleutherozoa</taxon>
        <taxon>Echinozoa</taxon>
        <taxon>Holothuroidea</taxon>
        <taxon>Aspidochirotacea</taxon>
        <taxon>Aspidochirotida</taxon>
        <taxon>Holothuriidae</taxon>
        <taxon>Holothuria</taxon>
    </lineage>
</organism>
<dbReference type="Pfam" id="PF07701">
    <property type="entry name" value="HNOBA"/>
    <property type="match status" value="1"/>
</dbReference>
<keyword evidence="13" id="KW-1185">Reference proteome</keyword>
<feature type="domain" description="Guanylate cyclase" evidence="11">
    <location>
        <begin position="475"/>
        <end position="603"/>
    </location>
</feature>
<dbReference type="EC" id="4.6.1.2" evidence="2"/>
<dbReference type="GO" id="GO:0019934">
    <property type="term" value="P:cGMP-mediated signaling"/>
    <property type="evidence" value="ECO:0007669"/>
    <property type="project" value="TreeGrafter"/>
</dbReference>
<gene>
    <name evidence="12" type="ORF">HOLleu_21744</name>
</gene>
<evidence type="ECO:0000313" key="13">
    <source>
        <dbReference type="Proteomes" id="UP001152320"/>
    </source>
</evidence>
<dbReference type="GO" id="GO:0004383">
    <property type="term" value="F:guanylate cyclase activity"/>
    <property type="evidence" value="ECO:0007669"/>
    <property type="project" value="UniProtKB-EC"/>
</dbReference>
<dbReference type="FunFam" id="3.30.450.260:FF:000002">
    <property type="entry name" value="guanylate cyclase soluble subunit alpha-2"/>
    <property type="match status" value="1"/>
</dbReference>
<dbReference type="GO" id="GO:0005525">
    <property type="term" value="F:GTP binding"/>
    <property type="evidence" value="ECO:0007669"/>
    <property type="project" value="UniProtKB-KW"/>
</dbReference>
<dbReference type="PANTHER" id="PTHR45655">
    <property type="entry name" value="GUANYLATE CYCLASE SOLUBLE SUBUNIT BETA-2"/>
    <property type="match status" value="1"/>
</dbReference>
<comment type="subcellular location">
    <subcellularLocation>
        <location evidence="1">Cytoplasm</location>
    </subcellularLocation>
</comment>
<evidence type="ECO:0000256" key="2">
    <source>
        <dbReference type="ARBA" id="ARBA00012202"/>
    </source>
</evidence>
<feature type="compositionally biased region" description="Basic and acidic residues" evidence="10">
    <location>
        <begin position="700"/>
        <end position="715"/>
    </location>
</feature>
<dbReference type="InterPro" id="IPR042463">
    <property type="entry name" value="HNOB_dom_associated_sf"/>
</dbReference>
<keyword evidence="6 8" id="KW-0456">Lyase</keyword>
<dbReference type="CDD" id="cd07302">
    <property type="entry name" value="CHD"/>
    <property type="match status" value="1"/>
</dbReference>
<dbReference type="InterPro" id="IPR011644">
    <property type="entry name" value="Heme_NO-bd"/>
</dbReference>
<dbReference type="Gene3D" id="6.10.250.780">
    <property type="match status" value="1"/>
</dbReference>
<dbReference type="PROSITE" id="PS50125">
    <property type="entry name" value="GUANYLATE_CYCLASE_2"/>
    <property type="match status" value="1"/>
</dbReference>
<dbReference type="PANTHER" id="PTHR45655:SF13">
    <property type="entry name" value="SOLUBLE GUANYLATE CYCLASE GCY-32-RELATED"/>
    <property type="match status" value="1"/>
</dbReference>
<dbReference type="Pfam" id="PF07700">
    <property type="entry name" value="HNOB"/>
    <property type="match status" value="1"/>
</dbReference>
<evidence type="ECO:0000256" key="7">
    <source>
        <dbReference type="ARBA" id="ARBA00023293"/>
    </source>
</evidence>
<dbReference type="Gene3D" id="3.30.450.260">
    <property type="entry name" value="Haem NO binding associated domain"/>
    <property type="match status" value="1"/>
</dbReference>
<dbReference type="Gene3D" id="3.30.70.1230">
    <property type="entry name" value="Nucleotide cyclase"/>
    <property type="match status" value="1"/>
</dbReference>
<evidence type="ECO:0000256" key="10">
    <source>
        <dbReference type="SAM" id="MobiDB-lite"/>
    </source>
</evidence>
<keyword evidence="9" id="KW-0175">Coiled coil</keyword>
<keyword evidence="7" id="KW-0141">cGMP biosynthesis</keyword>
<dbReference type="SUPFAM" id="SSF111126">
    <property type="entry name" value="Ligand-binding domain in the NO signalling and Golgi transport"/>
    <property type="match status" value="1"/>
</dbReference>
<dbReference type="GO" id="GO:0070482">
    <property type="term" value="P:response to oxygen levels"/>
    <property type="evidence" value="ECO:0007669"/>
    <property type="project" value="TreeGrafter"/>
</dbReference>
<dbReference type="InterPro" id="IPR038158">
    <property type="entry name" value="H-NOX_domain_sf"/>
</dbReference>
<dbReference type="SMART" id="SM00044">
    <property type="entry name" value="CYCc"/>
    <property type="match status" value="1"/>
</dbReference>
<dbReference type="InterPro" id="IPR018297">
    <property type="entry name" value="A/G_cyclase_CS"/>
</dbReference>
<evidence type="ECO:0000256" key="1">
    <source>
        <dbReference type="ARBA" id="ARBA00004496"/>
    </source>
</evidence>
<evidence type="ECO:0000256" key="6">
    <source>
        <dbReference type="ARBA" id="ARBA00023239"/>
    </source>
</evidence>
<keyword evidence="5" id="KW-0342">GTP-binding</keyword>
<dbReference type="InterPro" id="IPR029787">
    <property type="entry name" value="Nucleotide_cyclase"/>
</dbReference>
<dbReference type="Pfam" id="PF00211">
    <property type="entry name" value="Guanylate_cyc"/>
    <property type="match status" value="1"/>
</dbReference>
<name>A0A9Q1H6A2_HOLLE</name>